<organism evidence="1 2">
    <name type="scientific">Daphnia magna</name>
    <dbReference type="NCBI Taxonomy" id="35525"/>
    <lineage>
        <taxon>Eukaryota</taxon>
        <taxon>Metazoa</taxon>
        <taxon>Ecdysozoa</taxon>
        <taxon>Arthropoda</taxon>
        <taxon>Crustacea</taxon>
        <taxon>Branchiopoda</taxon>
        <taxon>Diplostraca</taxon>
        <taxon>Cladocera</taxon>
        <taxon>Anomopoda</taxon>
        <taxon>Daphniidae</taxon>
        <taxon>Daphnia</taxon>
    </lineage>
</organism>
<evidence type="ECO:0000313" key="2">
    <source>
        <dbReference type="Proteomes" id="UP001234178"/>
    </source>
</evidence>
<keyword evidence="2" id="KW-1185">Reference proteome</keyword>
<proteinExistence type="predicted"/>
<evidence type="ECO:0000313" key="1">
    <source>
        <dbReference type="EMBL" id="KAK4007122.1"/>
    </source>
</evidence>
<gene>
    <name evidence="1" type="ORF">OUZ56_012283</name>
</gene>
<dbReference type="EMBL" id="JAOYFB010000002">
    <property type="protein sequence ID" value="KAK4007122.1"/>
    <property type="molecule type" value="Genomic_DNA"/>
</dbReference>
<reference evidence="1 2" key="1">
    <citation type="journal article" date="2023" name="Nucleic Acids Res.">
        <title>The hologenome of Daphnia magna reveals possible DNA methylation and microbiome-mediated evolution of the host genome.</title>
        <authorList>
            <person name="Chaturvedi A."/>
            <person name="Li X."/>
            <person name="Dhandapani V."/>
            <person name="Marshall H."/>
            <person name="Kissane S."/>
            <person name="Cuenca-Cambronero M."/>
            <person name="Asole G."/>
            <person name="Calvet F."/>
            <person name="Ruiz-Romero M."/>
            <person name="Marangio P."/>
            <person name="Guigo R."/>
            <person name="Rago D."/>
            <person name="Mirbahai L."/>
            <person name="Eastwood N."/>
            <person name="Colbourne J.K."/>
            <person name="Zhou J."/>
            <person name="Mallon E."/>
            <person name="Orsini L."/>
        </authorList>
    </citation>
    <scope>NUCLEOTIDE SEQUENCE [LARGE SCALE GENOMIC DNA]</scope>
    <source>
        <strain evidence="1">LRV0_1</strain>
    </source>
</reference>
<comment type="caution">
    <text evidence="1">The sequence shown here is derived from an EMBL/GenBank/DDBJ whole genome shotgun (WGS) entry which is preliminary data.</text>
</comment>
<dbReference type="Proteomes" id="UP001234178">
    <property type="component" value="Unassembled WGS sequence"/>
</dbReference>
<name>A0ABQ9Z2J6_9CRUS</name>
<protein>
    <submittedName>
        <fullName evidence="1">Uncharacterized protein</fullName>
    </submittedName>
</protein>
<accession>A0ABQ9Z2J6</accession>
<sequence length="93" mass="9809">MSSMMILEYYSPDIVVSCPPRTRPEVPGCSPCLMAPKPLSIDPAKYSLIGMGNATSLTDLSLLSRSCIALAIVEISASLVKVSTPRPPTLVSA</sequence>